<reference evidence="1" key="2">
    <citation type="submission" date="2020-12" db="EMBL/GenBank/DDBJ databases">
        <authorList>
            <person name="Kanost M."/>
        </authorList>
    </citation>
    <scope>NUCLEOTIDE SEQUENCE</scope>
</reference>
<proteinExistence type="predicted"/>
<name>A0A922CSL8_MANSE</name>
<gene>
    <name evidence="1" type="ORF">O3G_MSEX009808</name>
</gene>
<reference evidence="1" key="1">
    <citation type="journal article" date="2016" name="Insect Biochem. Mol. Biol.">
        <title>Multifaceted biological insights from a draft genome sequence of the tobacco hornworm moth, Manduca sexta.</title>
        <authorList>
            <person name="Kanost M.R."/>
            <person name="Arrese E.L."/>
            <person name="Cao X."/>
            <person name="Chen Y.R."/>
            <person name="Chellapilla S."/>
            <person name="Goldsmith M.R."/>
            <person name="Grosse-Wilde E."/>
            <person name="Heckel D.G."/>
            <person name="Herndon N."/>
            <person name="Jiang H."/>
            <person name="Papanicolaou A."/>
            <person name="Qu J."/>
            <person name="Soulages J.L."/>
            <person name="Vogel H."/>
            <person name="Walters J."/>
            <person name="Waterhouse R.M."/>
            <person name="Ahn S.J."/>
            <person name="Almeida F.C."/>
            <person name="An C."/>
            <person name="Aqrawi P."/>
            <person name="Bretschneider A."/>
            <person name="Bryant W.B."/>
            <person name="Bucks S."/>
            <person name="Chao H."/>
            <person name="Chevignon G."/>
            <person name="Christen J.M."/>
            <person name="Clarke D.F."/>
            <person name="Dittmer N.T."/>
            <person name="Ferguson L.C.F."/>
            <person name="Garavelou S."/>
            <person name="Gordon K.H.J."/>
            <person name="Gunaratna R.T."/>
            <person name="Han Y."/>
            <person name="Hauser F."/>
            <person name="He Y."/>
            <person name="Heidel-Fischer H."/>
            <person name="Hirsh A."/>
            <person name="Hu Y."/>
            <person name="Jiang H."/>
            <person name="Kalra D."/>
            <person name="Klinner C."/>
            <person name="Konig C."/>
            <person name="Kovar C."/>
            <person name="Kroll A.R."/>
            <person name="Kuwar S.S."/>
            <person name="Lee S.L."/>
            <person name="Lehman R."/>
            <person name="Li K."/>
            <person name="Li Z."/>
            <person name="Liang H."/>
            <person name="Lovelace S."/>
            <person name="Lu Z."/>
            <person name="Mansfield J.H."/>
            <person name="McCulloch K.J."/>
            <person name="Mathew T."/>
            <person name="Morton B."/>
            <person name="Muzny D.M."/>
            <person name="Neunemann D."/>
            <person name="Ongeri F."/>
            <person name="Pauchet Y."/>
            <person name="Pu L.L."/>
            <person name="Pyrousis I."/>
            <person name="Rao X.J."/>
            <person name="Redding A."/>
            <person name="Roesel C."/>
            <person name="Sanchez-Gracia A."/>
            <person name="Schaack S."/>
            <person name="Shukla A."/>
            <person name="Tetreau G."/>
            <person name="Wang Y."/>
            <person name="Xiong G.H."/>
            <person name="Traut W."/>
            <person name="Walsh T.K."/>
            <person name="Worley K.C."/>
            <person name="Wu D."/>
            <person name="Wu W."/>
            <person name="Wu Y.Q."/>
            <person name="Zhang X."/>
            <person name="Zou Z."/>
            <person name="Zucker H."/>
            <person name="Briscoe A.D."/>
            <person name="Burmester T."/>
            <person name="Clem R.J."/>
            <person name="Feyereisen R."/>
            <person name="Grimmelikhuijzen C.J.P."/>
            <person name="Hamodrakas S.J."/>
            <person name="Hansson B.S."/>
            <person name="Huguet E."/>
            <person name="Jermiin L.S."/>
            <person name="Lan Q."/>
            <person name="Lehman H.K."/>
            <person name="Lorenzen M."/>
            <person name="Merzendorfer H."/>
            <person name="Michalopoulos I."/>
            <person name="Morton D.B."/>
            <person name="Muthukrishnan S."/>
            <person name="Oakeshott J.G."/>
            <person name="Palmer W."/>
            <person name="Park Y."/>
            <person name="Passarelli A.L."/>
            <person name="Rozas J."/>
            <person name="Schwartz L.M."/>
            <person name="Smith W."/>
            <person name="Southgate A."/>
            <person name="Vilcinskas A."/>
            <person name="Vogt R."/>
            <person name="Wang P."/>
            <person name="Werren J."/>
            <person name="Yu X.Q."/>
            <person name="Zhou J.J."/>
            <person name="Brown S.J."/>
            <person name="Scherer S.E."/>
            <person name="Richards S."/>
            <person name="Blissard G.W."/>
        </authorList>
    </citation>
    <scope>NUCLEOTIDE SEQUENCE</scope>
</reference>
<comment type="caution">
    <text evidence="1">The sequence shown here is derived from an EMBL/GenBank/DDBJ whole genome shotgun (WGS) entry which is preliminary data.</text>
</comment>
<organism evidence="1 2">
    <name type="scientific">Manduca sexta</name>
    <name type="common">Tobacco hawkmoth</name>
    <name type="synonym">Tobacco hornworm</name>
    <dbReference type="NCBI Taxonomy" id="7130"/>
    <lineage>
        <taxon>Eukaryota</taxon>
        <taxon>Metazoa</taxon>
        <taxon>Ecdysozoa</taxon>
        <taxon>Arthropoda</taxon>
        <taxon>Hexapoda</taxon>
        <taxon>Insecta</taxon>
        <taxon>Pterygota</taxon>
        <taxon>Neoptera</taxon>
        <taxon>Endopterygota</taxon>
        <taxon>Lepidoptera</taxon>
        <taxon>Glossata</taxon>
        <taxon>Ditrysia</taxon>
        <taxon>Bombycoidea</taxon>
        <taxon>Sphingidae</taxon>
        <taxon>Sphinginae</taxon>
        <taxon>Sphingini</taxon>
        <taxon>Manduca</taxon>
    </lineage>
</organism>
<dbReference type="SUPFAM" id="SSF48371">
    <property type="entry name" value="ARM repeat"/>
    <property type="match status" value="1"/>
</dbReference>
<dbReference type="InterPro" id="IPR016024">
    <property type="entry name" value="ARM-type_fold"/>
</dbReference>
<dbReference type="AlphaFoldDB" id="A0A922CSL8"/>
<evidence type="ECO:0000313" key="1">
    <source>
        <dbReference type="EMBL" id="KAG6456576.1"/>
    </source>
</evidence>
<dbReference type="OrthoDB" id="6417021at2759"/>
<protein>
    <submittedName>
        <fullName evidence="1">Uncharacterized protein</fullName>
    </submittedName>
</protein>
<dbReference type="Proteomes" id="UP000791440">
    <property type="component" value="Unassembled WGS sequence"/>
</dbReference>
<accession>A0A922CSL8</accession>
<dbReference type="Gene3D" id="1.25.10.10">
    <property type="entry name" value="Leucine-rich Repeat Variant"/>
    <property type="match status" value="1"/>
</dbReference>
<keyword evidence="2" id="KW-1185">Reference proteome</keyword>
<sequence>MDQITKLTEVINDCLVPKLAQDYDEAKNHPEFIIRQKKLKDNIHNILNIVRDVNLKTVPHASTLIARFIIFYEELKTEGPWTSIQCKQYAQSLDCAFDTVYNVSFHKILSSDVFNAQEIFDECIKTLHQTVTSEDFRRYPALVEVYISLVKNIKKLTVNPSSVLPLSLLLIDDYDSVNKMKGLKCCSVVLVSLNNKSFQDGNFYDVMLGSLLKAAREKDIEIISLVLENLIQLLTILPEYAKKPAIDKAFATILDQINMESNLYRKAACLNFIANVIEIQGINCIIRKSFKTILCNSFDECCNEAVAEILLPSAIEVLEMWIQHCWCTWNLSSDQKLLSILFKLLYITKEESFVSQIHNLIIILIGLCTKKEQVIILESLKSPDIKSNEFLQRLQRINKDLSK</sequence>
<evidence type="ECO:0000313" key="2">
    <source>
        <dbReference type="Proteomes" id="UP000791440"/>
    </source>
</evidence>
<dbReference type="EMBL" id="JH668515">
    <property type="protein sequence ID" value="KAG6456576.1"/>
    <property type="molecule type" value="Genomic_DNA"/>
</dbReference>
<dbReference type="InterPro" id="IPR011989">
    <property type="entry name" value="ARM-like"/>
</dbReference>